<keyword evidence="2" id="KW-1185">Reference proteome</keyword>
<accession>A0ACC0CTJ9</accession>
<proteinExistence type="predicted"/>
<reference evidence="1 2" key="1">
    <citation type="journal article" date="2022" name="New Phytol.">
        <title>Ecological generalism drives hyperdiversity of secondary metabolite gene clusters in xylarialean endophytes.</title>
        <authorList>
            <person name="Franco M.E.E."/>
            <person name="Wisecaver J.H."/>
            <person name="Arnold A.E."/>
            <person name="Ju Y.M."/>
            <person name="Slot J.C."/>
            <person name="Ahrendt S."/>
            <person name="Moore L.P."/>
            <person name="Eastman K.E."/>
            <person name="Scott K."/>
            <person name="Konkel Z."/>
            <person name="Mondo S.J."/>
            <person name="Kuo A."/>
            <person name="Hayes R.D."/>
            <person name="Haridas S."/>
            <person name="Andreopoulos B."/>
            <person name="Riley R."/>
            <person name="LaButti K."/>
            <person name="Pangilinan J."/>
            <person name="Lipzen A."/>
            <person name="Amirebrahimi M."/>
            <person name="Yan J."/>
            <person name="Adam C."/>
            <person name="Keymanesh K."/>
            <person name="Ng V."/>
            <person name="Louie K."/>
            <person name="Northen T."/>
            <person name="Drula E."/>
            <person name="Henrissat B."/>
            <person name="Hsieh H.M."/>
            <person name="Youens-Clark K."/>
            <person name="Lutzoni F."/>
            <person name="Miadlikowska J."/>
            <person name="Eastwood D.C."/>
            <person name="Hamelin R.C."/>
            <person name="Grigoriev I.V."/>
            <person name="U'Ren J.M."/>
        </authorList>
    </citation>
    <scope>NUCLEOTIDE SEQUENCE [LARGE SCALE GENOMIC DNA]</scope>
    <source>
        <strain evidence="1 2">ER1909</strain>
    </source>
</reference>
<evidence type="ECO:0000313" key="2">
    <source>
        <dbReference type="Proteomes" id="UP001497680"/>
    </source>
</evidence>
<protein>
    <submittedName>
        <fullName evidence="1">Uncharacterized protein</fullName>
    </submittedName>
</protein>
<organism evidence="1 2">
    <name type="scientific">Hypoxylon rubiginosum</name>
    <dbReference type="NCBI Taxonomy" id="110542"/>
    <lineage>
        <taxon>Eukaryota</taxon>
        <taxon>Fungi</taxon>
        <taxon>Dikarya</taxon>
        <taxon>Ascomycota</taxon>
        <taxon>Pezizomycotina</taxon>
        <taxon>Sordariomycetes</taxon>
        <taxon>Xylariomycetidae</taxon>
        <taxon>Xylariales</taxon>
        <taxon>Hypoxylaceae</taxon>
        <taxon>Hypoxylon</taxon>
    </lineage>
</organism>
<comment type="caution">
    <text evidence="1">The sequence shown here is derived from an EMBL/GenBank/DDBJ whole genome shotgun (WGS) entry which is preliminary data.</text>
</comment>
<gene>
    <name evidence="1" type="ORF">F4821DRAFT_244889</name>
</gene>
<name>A0ACC0CTJ9_9PEZI</name>
<sequence length="576" mass="65523">MGTLHSWYYEEDEASNARIANDAFEAVKRHFNQSSGLSDEEKEIVANTTRIEDVHQIVADLLDKYKGKTETSKTRKWLQRTSEMICHYGTVLDVFVQHHPEYVSLVWGTMKLLFVSVVNHAETLKLLAKSISQVATRLPRINTLSSLYPTEQMRLAVESLYSCILNFLLMAHAWCKESKMRHIYHSFTRPHTLRYSDILERVTDCSNNIIELASVGSHAELRIMHKSHAGRLDNIISILETADKERKDQMDGLTYVVSRLEGSHREQEKKINLIISTLEASGLTVNDMLVKMETFHTIQASAQLNTNQQLSDLQRSQILSTFSLTFEDPDTCYKQHLFFRRRRASGMGTITSTNKFWLSPKLARCSSSHDSSLIVVKGAFMSRSAMQDFGVNVIEVLASSAIPAVWALTSLEKSRSTSISTATDVVKYLTYQALRLRGVTETEKEMSLRYSQFHTSRTQRDWLQLFKQVITTLEGEVYLVVDLATMRPSLEGVDGFNFIQELNRMLGEISGGNMTTKVKIILLAYETDWFGLLPEEVSGSIVSVKAARSTRSQTREMRHAINTRMVRGSRHRQGGR</sequence>
<evidence type="ECO:0000313" key="1">
    <source>
        <dbReference type="EMBL" id="KAI6083440.1"/>
    </source>
</evidence>
<dbReference type="EMBL" id="MU394352">
    <property type="protein sequence ID" value="KAI6083440.1"/>
    <property type="molecule type" value="Genomic_DNA"/>
</dbReference>
<dbReference type="Proteomes" id="UP001497680">
    <property type="component" value="Unassembled WGS sequence"/>
</dbReference>